<gene>
    <name evidence="2" type="ORF">TRIUR3_32545</name>
</gene>
<organism evidence="2">
    <name type="scientific">Triticum urartu</name>
    <name type="common">Red wild einkorn</name>
    <name type="synonym">Crithodium urartu</name>
    <dbReference type="NCBI Taxonomy" id="4572"/>
    <lineage>
        <taxon>Eukaryota</taxon>
        <taxon>Viridiplantae</taxon>
        <taxon>Streptophyta</taxon>
        <taxon>Embryophyta</taxon>
        <taxon>Tracheophyta</taxon>
        <taxon>Spermatophyta</taxon>
        <taxon>Magnoliopsida</taxon>
        <taxon>Liliopsida</taxon>
        <taxon>Poales</taxon>
        <taxon>Poaceae</taxon>
        <taxon>BOP clade</taxon>
        <taxon>Pooideae</taxon>
        <taxon>Triticodae</taxon>
        <taxon>Triticeae</taxon>
        <taxon>Triticinae</taxon>
        <taxon>Triticum</taxon>
    </lineage>
</organism>
<feature type="compositionally biased region" description="Polar residues" evidence="1">
    <location>
        <begin position="571"/>
        <end position="581"/>
    </location>
</feature>
<feature type="compositionally biased region" description="Basic and acidic residues" evidence="1">
    <location>
        <begin position="532"/>
        <end position="542"/>
    </location>
</feature>
<feature type="region of interest" description="Disordered" evidence="1">
    <location>
        <begin position="510"/>
        <end position="542"/>
    </location>
</feature>
<dbReference type="PANTHER" id="PTHR36723">
    <property type="entry name" value="F22C12.19"/>
    <property type="match status" value="1"/>
</dbReference>
<name>M7Z1B9_TRIUA</name>
<sequence>MPIIATVNDWVGEGVVKYLQRSLAVGIKSENNGKRDYTGTGTVPSLHKQDSKILTKKTIKLLDAPPCPKRPKLEPTQTTRGAEVKGHESLPHKIVPEMVRCTASGTCYTNDFWNDTCAVMDVFILPIHVILAEHTFAVYWNAAITQFLPPGNLQCVLNLTVMFSWSKKLLFGAYFSIQRVNVVSSSGMTTVVISQPFTVPDSGKRGISACTEKSGLLKQRRISDAKRIDKKNARSGVRSKYDCFTLKSGLGNHDSSFVGNGMLGAHGLKSDIRDITNHIENLTLSELLDGTYKYSSLGREKGKKVLHTKDELLVSVRKAFFMLSDMDSSPGKDGNLTPSPRLHSATTSSSDIKDQCSDKPSSLIKDPLQTEVCNVCPKDILSRLTLPQGHDLDSLLSAGSESSATGPSMTTHGASLPPFTWSHSQAGVYRPSVDSGKHGSSRSNSHWQWLRVGSYPTAQDYEDLPVHQIDDLLQEMDMAKSSIIDSCSRQSNLCCTESTSGSLGQTIYSRKTESEHGPQQLHPLDHVGSSDSFRRNDSERSLLKARQASRKILCAAETLCDMRRSTEGWSPQVYSNGTINLPKSPPDKVKARKPSSPFGTAESSSGSRNSDPARSGNHSTKKVVDRKNDSAACMSNPGKGLIRWPVPIEDAVSPVKPEKGLMLDMRQNHSNAARHPIHVSSQARLEKEYENQQKLRKATLASSLGSGDWNKERNRRL</sequence>
<feature type="region of interest" description="Disordered" evidence="1">
    <location>
        <begin position="673"/>
        <end position="717"/>
    </location>
</feature>
<dbReference type="PANTHER" id="PTHR36723:SF1">
    <property type="entry name" value="F22C12.19"/>
    <property type="match status" value="1"/>
</dbReference>
<dbReference type="STRING" id="4572.M7Z1B9"/>
<reference evidence="2" key="1">
    <citation type="journal article" date="2013" name="Nature">
        <title>Draft genome of the wheat A-genome progenitor Triticum urartu.</title>
        <authorList>
            <person name="Ling H.Q."/>
            <person name="Zhao S."/>
            <person name="Liu D."/>
            <person name="Wang J."/>
            <person name="Sun H."/>
            <person name="Zhang C."/>
            <person name="Fan H."/>
            <person name="Li D."/>
            <person name="Dong L."/>
            <person name="Tao Y."/>
            <person name="Gao C."/>
            <person name="Wu H."/>
            <person name="Li Y."/>
            <person name="Cui Y."/>
            <person name="Guo X."/>
            <person name="Zheng S."/>
            <person name="Wang B."/>
            <person name="Yu K."/>
            <person name="Liang Q."/>
            <person name="Yang W."/>
            <person name="Lou X."/>
            <person name="Chen J."/>
            <person name="Feng M."/>
            <person name="Jian J."/>
            <person name="Zhang X."/>
            <person name="Luo G."/>
            <person name="Jiang Y."/>
            <person name="Liu J."/>
            <person name="Wang Z."/>
            <person name="Sha Y."/>
            <person name="Zhang B."/>
            <person name="Wu H."/>
            <person name="Tang D."/>
            <person name="Shen Q."/>
            <person name="Xue P."/>
            <person name="Zou S."/>
            <person name="Wang X."/>
            <person name="Liu X."/>
            <person name="Wang F."/>
            <person name="Yang Y."/>
            <person name="An X."/>
            <person name="Dong Z."/>
            <person name="Zhang K."/>
            <person name="Zhang X."/>
            <person name="Luo M.C."/>
            <person name="Dvorak J."/>
            <person name="Tong Y."/>
            <person name="Wang J."/>
            <person name="Yang H."/>
            <person name="Li Z."/>
            <person name="Wang D."/>
            <person name="Zhang A."/>
            <person name="Wang J."/>
        </authorList>
    </citation>
    <scope>NUCLEOTIDE SEQUENCE</scope>
</reference>
<dbReference type="eggNOG" id="ENOG502QVBJ">
    <property type="taxonomic scope" value="Eukaryota"/>
</dbReference>
<feature type="compositionally biased region" description="Basic and acidic residues" evidence="1">
    <location>
        <begin position="684"/>
        <end position="693"/>
    </location>
</feature>
<protein>
    <submittedName>
        <fullName evidence="2">Uncharacterized protein</fullName>
    </submittedName>
</protein>
<feature type="compositionally biased region" description="Polar residues" evidence="1">
    <location>
        <begin position="597"/>
        <end position="618"/>
    </location>
</feature>
<accession>M7Z1B9</accession>
<evidence type="ECO:0000313" key="2">
    <source>
        <dbReference type="EMBL" id="EMS53251.1"/>
    </source>
</evidence>
<dbReference type="AlphaFoldDB" id="M7Z1B9"/>
<evidence type="ECO:0000256" key="1">
    <source>
        <dbReference type="SAM" id="MobiDB-lite"/>
    </source>
</evidence>
<dbReference type="EMBL" id="KD196918">
    <property type="protein sequence ID" value="EMS53251.1"/>
    <property type="molecule type" value="Genomic_DNA"/>
</dbReference>
<feature type="region of interest" description="Disordered" evidence="1">
    <location>
        <begin position="328"/>
        <end position="361"/>
    </location>
</feature>
<feature type="region of interest" description="Disordered" evidence="1">
    <location>
        <begin position="571"/>
        <end position="640"/>
    </location>
</feature>
<dbReference type="OMA" id="SSLCCTE"/>
<proteinExistence type="predicted"/>